<accession>A0A7J0E774</accession>
<dbReference type="PANTHER" id="PTHR46085:SF3">
    <property type="entry name" value="ARF GTPASE ACTIVATING PROTEIN"/>
    <property type="match status" value="1"/>
</dbReference>
<organism evidence="2 3">
    <name type="scientific">Actinidia rufa</name>
    <dbReference type="NCBI Taxonomy" id="165716"/>
    <lineage>
        <taxon>Eukaryota</taxon>
        <taxon>Viridiplantae</taxon>
        <taxon>Streptophyta</taxon>
        <taxon>Embryophyta</taxon>
        <taxon>Tracheophyta</taxon>
        <taxon>Spermatophyta</taxon>
        <taxon>Magnoliopsida</taxon>
        <taxon>eudicotyledons</taxon>
        <taxon>Gunneridae</taxon>
        <taxon>Pentapetalae</taxon>
        <taxon>asterids</taxon>
        <taxon>Ericales</taxon>
        <taxon>Actinidiaceae</taxon>
        <taxon>Actinidia</taxon>
    </lineage>
</organism>
<dbReference type="InterPro" id="IPR044820">
    <property type="entry name" value="AGD14-like"/>
</dbReference>
<evidence type="ECO:0000256" key="1">
    <source>
        <dbReference type="SAM" id="MobiDB-lite"/>
    </source>
</evidence>
<gene>
    <name evidence="2" type="ORF">Acr_02g0004550</name>
</gene>
<feature type="region of interest" description="Disordered" evidence="1">
    <location>
        <begin position="243"/>
        <end position="293"/>
    </location>
</feature>
<dbReference type="AlphaFoldDB" id="A0A7J0E774"/>
<dbReference type="GO" id="GO:0005096">
    <property type="term" value="F:GTPase activator activity"/>
    <property type="evidence" value="ECO:0007669"/>
    <property type="project" value="InterPro"/>
</dbReference>
<reference evidence="2 3" key="1">
    <citation type="submission" date="2019-07" db="EMBL/GenBank/DDBJ databases">
        <title>De Novo Assembly of kiwifruit Actinidia rufa.</title>
        <authorList>
            <person name="Sugita-Konishi S."/>
            <person name="Sato K."/>
            <person name="Mori E."/>
            <person name="Abe Y."/>
            <person name="Kisaki G."/>
            <person name="Hamano K."/>
            <person name="Suezawa K."/>
            <person name="Otani M."/>
            <person name="Fukuda T."/>
            <person name="Manabe T."/>
            <person name="Gomi K."/>
            <person name="Tabuchi M."/>
            <person name="Akimitsu K."/>
            <person name="Kataoka I."/>
        </authorList>
    </citation>
    <scope>NUCLEOTIDE SEQUENCE [LARGE SCALE GENOMIC DNA]</scope>
    <source>
        <strain evidence="3">cv. Fuchu</strain>
    </source>
</reference>
<protein>
    <submittedName>
        <fullName evidence="2">Uncharacterized protein</fullName>
    </submittedName>
</protein>
<dbReference type="Proteomes" id="UP000585474">
    <property type="component" value="Unassembled WGS sequence"/>
</dbReference>
<comment type="caution">
    <text evidence="2">The sequence shown here is derived from an EMBL/GenBank/DDBJ whole genome shotgun (WGS) entry which is preliminary data.</text>
</comment>
<feature type="compositionally biased region" description="Polar residues" evidence="1">
    <location>
        <begin position="255"/>
        <end position="265"/>
    </location>
</feature>
<evidence type="ECO:0000313" key="2">
    <source>
        <dbReference type="EMBL" id="GFY82215.1"/>
    </source>
</evidence>
<dbReference type="EMBL" id="BJWL01000002">
    <property type="protein sequence ID" value="GFY82215.1"/>
    <property type="molecule type" value="Genomic_DNA"/>
</dbReference>
<evidence type="ECO:0000313" key="3">
    <source>
        <dbReference type="Proteomes" id="UP000585474"/>
    </source>
</evidence>
<dbReference type="PANTHER" id="PTHR46085">
    <property type="entry name" value="ARFGAP/RECO-RELATED"/>
    <property type="match status" value="1"/>
</dbReference>
<keyword evidence="3" id="KW-1185">Reference proteome</keyword>
<feature type="region of interest" description="Disordered" evidence="1">
    <location>
        <begin position="113"/>
        <end position="146"/>
    </location>
</feature>
<name>A0A7J0E774_9ERIC</name>
<dbReference type="OrthoDB" id="6036at2759"/>
<proteinExistence type="predicted"/>
<sequence length="293" mass="31849">MHLHVIQGEAESTPMKTGEMHIRLGLEAHHMRTHMNVVIAKYLVLVEEAKIGIIKILMTKEEVLDMIKKVGNASSHLKGKSPNLQKDLDVSSPPIVQPVKDIWGHNVAPLRIIEPPKANGGKRTASSSSLASSNGNPAESKREDNKQLQVNQLYSQQLPPTLIAGHVLIPRQWSSCRSHYRVTFWSWCSSSWKPGTTNNLTRFPSGRSSAAALGSATAFPSNGGQWPTMLPQQPSLFPAAGFQPTAHTFTPPVSGPSSYQAVSKQPSPPEVKPSGRKELPENLLAPTYPSSAP</sequence>